<dbReference type="CDD" id="cd19941">
    <property type="entry name" value="TIL"/>
    <property type="match status" value="2"/>
</dbReference>
<accession>A0A6J2S9P1</accession>
<dbReference type="InterPro" id="IPR014853">
    <property type="entry name" value="VWF/SSPO/ZAN-like_Cys-rich_dom"/>
</dbReference>
<dbReference type="FunFam" id="2.10.25.10:FF:000674">
    <property type="entry name" value="Mucin-2"/>
    <property type="match status" value="1"/>
</dbReference>
<evidence type="ECO:0000313" key="11">
    <source>
        <dbReference type="Proteomes" id="UP000504630"/>
    </source>
</evidence>
<protein>
    <submittedName>
        <fullName evidence="12">Mucin-2</fullName>
    </submittedName>
</protein>
<evidence type="ECO:0000256" key="2">
    <source>
        <dbReference type="ARBA" id="ARBA00022525"/>
    </source>
</evidence>
<dbReference type="InterPro" id="IPR050780">
    <property type="entry name" value="Mucin_vWF_Thrombospondin_sf"/>
</dbReference>
<dbReference type="InterPro" id="IPR006207">
    <property type="entry name" value="Cys_knot_C"/>
</dbReference>
<dbReference type="PROSITE" id="PS51233">
    <property type="entry name" value="VWFD"/>
    <property type="match status" value="4"/>
</dbReference>
<evidence type="ECO:0000256" key="7">
    <source>
        <dbReference type="SAM" id="MobiDB-lite"/>
    </source>
</evidence>
<evidence type="ECO:0000256" key="1">
    <source>
        <dbReference type="ARBA" id="ARBA00004613"/>
    </source>
</evidence>
<dbReference type="Pfam" id="PF25962">
    <property type="entry name" value="TIL_OTOGL_Mucin"/>
    <property type="match status" value="1"/>
</dbReference>
<evidence type="ECO:0000313" key="12">
    <source>
        <dbReference type="RefSeq" id="XP_029318410.1"/>
    </source>
</evidence>
<feature type="chain" id="PRO_5026811450" evidence="8">
    <location>
        <begin position="20"/>
        <end position="2343"/>
    </location>
</feature>
<dbReference type="GeneID" id="115028659"/>
<feature type="region of interest" description="Disordered" evidence="7">
    <location>
        <begin position="1342"/>
        <end position="1372"/>
    </location>
</feature>
<name>A0A6J2S9P1_COTGO</name>
<feature type="domain" description="VWFD" evidence="10">
    <location>
        <begin position="363"/>
        <end position="533"/>
    </location>
</feature>
<dbReference type="SMART" id="SM00216">
    <property type="entry name" value="VWD"/>
    <property type="match status" value="3"/>
</dbReference>
<keyword evidence="4" id="KW-1015">Disulfide bond</keyword>
<reference evidence="12" key="1">
    <citation type="submission" date="2025-08" db="UniProtKB">
        <authorList>
            <consortium name="RefSeq"/>
        </authorList>
    </citation>
    <scope>IDENTIFICATION</scope>
</reference>
<feature type="region of interest" description="Disordered" evidence="7">
    <location>
        <begin position="1167"/>
        <end position="1240"/>
    </location>
</feature>
<feature type="signal peptide" evidence="8">
    <location>
        <begin position="1"/>
        <end position="19"/>
    </location>
</feature>
<gene>
    <name evidence="12" type="primary">LOC115028659</name>
</gene>
<dbReference type="InParanoid" id="A0A6J2S9P1"/>
<dbReference type="SMART" id="SM00041">
    <property type="entry name" value="CT"/>
    <property type="match status" value="1"/>
</dbReference>
<organism evidence="11 12">
    <name type="scientific">Cottoperca gobio</name>
    <name type="common">Frogmouth</name>
    <name type="synonym">Aphritis gobio</name>
    <dbReference type="NCBI Taxonomy" id="56716"/>
    <lineage>
        <taxon>Eukaryota</taxon>
        <taxon>Metazoa</taxon>
        <taxon>Chordata</taxon>
        <taxon>Craniata</taxon>
        <taxon>Vertebrata</taxon>
        <taxon>Euteleostomi</taxon>
        <taxon>Actinopterygii</taxon>
        <taxon>Neopterygii</taxon>
        <taxon>Teleostei</taxon>
        <taxon>Neoteleostei</taxon>
        <taxon>Acanthomorphata</taxon>
        <taxon>Eupercaria</taxon>
        <taxon>Perciformes</taxon>
        <taxon>Notothenioidei</taxon>
        <taxon>Bovichtidae</taxon>
        <taxon>Cottoperca</taxon>
    </lineage>
</organism>
<keyword evidence="8" id="KW-0732">Signal</keyword>
<dbReference type="SMART" id="SM00832">
    <property type="entry name" value="C8"/>
    <property type="match status" value="3"/>
</dbReference>
<feature type="domain" description="CTCK" evidence="9">
    <location>
        <begin position="2250"/>
        <end position="2338"/>
    </location>
</feature>
<evidence type="ECO:0000256" key="6">
    <source>
        <dbReference type="PROSITE-ProRule" id="PRU00039"/>
    </source>
</evidence>
<dbReference type="InterPro" id="IPR036084">
    <property type="entry name" value="Ser_inhib-like_sf"/>
</dbReference>
<feature type="region of interest" description="Disordered" evidence="7">
    <location>
        <begin position="1562"/>
        <end position="1592"/>
    </location>
</feature>
<dbReference type="InterPro" id="IPR001007">
    <property type="entry name" value="VWF_dom"/>
</dbReference>
<dbReference type="SMART" id="SM00215">
    <property type="entry name" value="VWC_out"/>
    <property type="match status" value="2"/>
</dbReference>
<dbReference type="PANTHER" id="PTHR11339">
    <property type="entry name" value="EXTRACELLULAR MATRIX GLYCOPROTEIN RELATED"/>
    <property type="match status" value="1"/>
</dbReference>
<dbReference type="InterPro" id="IPR058753">
    <property type="entry name" value="TIL_OTOGL_Mucin"/>
</dbReference>
<dbReference type="SUPFAM" id="SSF57567">
    <property type="entry name" value="Serine protease inhibitors"/>
    <property type="match status" value="2"/>
</dbReference>
<dbReference type="SMART" id="SM00214">
    <property type="entry name" value="VWC"/>
    <property type="match status" value="5"/>
</dbReference>
<feature type="region of interest" description="Disordered" evidence="7">
    <location>
        <begin position="1298"/>
        <end position="1328"/>
    </location>
</feature>
<comment type="subcellular location">
    <subcellularLocation>
        <location evidence="1">Secreted</location>
    </subcellularLocation>
</comment>
<evidence type="ECO:0000256" key="3">
    <source>
        <dbReference type="ARBA" id="ARBA00022737"/>
    </source>
</evidence>
<feature type="region of interest" description="Disordered" evidence="7">
    <location>
        <begin position="1477"/>
        <end position="1504"/>
    </location>
</feature>
<dbReference type="Pfam" id="PF08742">
    <property type="entry name" value="C8"/>
    <property type="match status" value="3"/>
</dbReference>
<keyword evidence="3" id="KW-0677">Repeat</keyword>
<evidence type="ECO:0000256" key="4">
    <source>
        <dbReference type="ARBA" id="ARBA00023157"/>
    </source>
</evidence>
<keyword evidence="5" id="KW-0325">Glycoprotein</keyword>
<comment type="caution">
    <text evidence="6">Lacks conserved residue(s) required for the propagation of feature annotation.</text>
</comment>
<keyword evidence="2" id="KW-0964">Secreted</keyword>
<feature type="region of interest" description="Disordered" evidence="7">
    <location>
        <begin position="1430"/>
        <end position="1460"/>
    </location>
</feature>
<feature type="region of interest" description="Disordered" evidence="7">
    <location>
        <begin position="1650"/>
        <end position="1679"/>
    </location>
</feature>
<evidence type="ECO:0000256" key="5">
    <source>
        <dbReference type="ARBA" id="ARBA00023180"/>
    </source>
</evidence>
<proteinExistence type="predicted"/>
<dbReference type="SUPFAM" id="SSF57603">
    <property type="entry name" value="FnI-like domain"/>
    <property type="match status" value="1"/>
</dbReference>
<evidence type="ECO:0000256" key="8">
    <source>
        <dbReference type="SAM" id="SignalP"/>
    </source>
</evidence>
<dbReference type="PANTHER" id="PTHR11339:SF408">
    <property type="entry name" value="MUCIN-5B"/>
    <property type="match status" value="1"/>
</dbReference>
<feature type="domain" description="VWFD" evidence="10">
    <location>
        <begin position="32"/>
        <end position="202"/>
    </location>
</feature>
<dbReference type="KEGG" id="cgob:115028659"/>
<dbReference type="OrthoDB" id="6262482at2759"/>
<dbReference type="Proteomes" id="UP000504630">
    <property type="component" value="Chromosome 23"/>
</dbReference>
<sequence>MTSQRWMLAFCFSLASVLGTGESVTTTETQKYTCKTFGSGVVQPFNGSSFYVRSNCLFVLTRFAHNRVKCDITMRRGDNGLLVQVEIIINKIRTVVQNGSILVEKKSVSFPYDHTYQHIFQYGIYTKLKSSLLPLSVIWHNVPGGIDTLWVELEQELSGDMTGLCAKHNMMGNTQQLITESVLADDTCQIRDPISAVTPECREFFSYTLDCLEDSLLHYIQLCEENIHGYETNKYISCALFKEVVQQCGDNSFVWNLWRTVTKCPEPRCPGDLVYVELGAAFAPSCSNPNPTLSNQEVTSSCVCPNGEMLNDYTDAFSCVTVSSCPCVFAGKSYSTGDTRSTKCQSCTCVDGKWRCSENLCPPTCVIEGQFVTSFDGKRYAVPGKCAYVASQGLNWTITIEFSKEAPSLRTVILQLFQELYTFSQNTVEFRGEEITELHQSDHALVFWQSSMYVQIDTTFGLKIQVQMSPEIQLYITPPRNPTGMTSGLCGNNNNDTTDDFSTSSGIIENSAQTFARSWSVGACPVNIPESCINTDSEIFADEKCSVLNNPTGIFAKCHDHIPTNHYHTACIQRTCNCGSSLAQCLCVALGSYVKACASLGVVLGDWRKATNCTLKCPKNQEFSYNMQTCKHTCRSLSGPDPRCRLDDDHVEGCGCPEGTHLNQGDVCTQKAECDCHYNGGITAPGSAVIDGRTVDCVNGQLNCSQDCGCRNGKVCVHCSEDPVNTAQKTCESLSKPTSADLTCESGCYCPRDQYEDHRGNCVSLDNCTCVYSGKVFSEGQHVNTSCKTCVCAQGQWHCRDEPCSRKCQVYGNGHYQTFDSNWYRFDGQCQYTLVEDDCGNSNGTFSVREESVPCCDEALTCSRSIVLDLQGKVTLTLSDMKVTRRYHQGWTLQDSSLYSTHTVGLYIIISVPSRGITLIWDKHTRITIELHSYWRNRVCGLCGNFDFNEMNDLQISGSAVVSSPLAFGNSWKVATPPCSDVTTAIFPCERNSYCTAWAQRRCMILTGKAFSECVLKVDPTPFYQACVQESCSCEFEGKFLGFCTAVAAYAEACSEQGVCVKWRTPDLCPVYCDYYNEQGQCSWHYEACGEMLTCGKDNYVTHKLEGCYPRCSEEEPYFDENTSECTKLRNCTCYFDDTVIQPGTVVINQSTACFCENGIINCPPPPTTQPSTTPTSSPPTTTASTTPETTVLSTTTTPTISTASTTPETTVLSTTTTATTTTASTTSETSSTTLPTTSTPMTTIITASTTPETTVLSTTTTATTTTASTTNGTSSTTLPTTSTPMTTIITASTTPETTVLSTTTTATTTTASTTNGTSSTTLPTTSTPMTTIITASTTPETTVLSTTTTATTTTASTTSETSSTTLPTTSTPMTTIITASTTPETTVLSTTTTATTTTASTTNGTSSTTLPTTSTPMTTIITASTTPETTVLSTTTTATTTTASTTNGTSSTTLPTTSTPMTTIITASTTPETTVLSTTTTATTTTASTTSETSSTTLPTTSTPMTTIITASTTPETTVLSTTTTATTTTASTTNGTSSTTLPTTSTPMTTIITASTTPETTVLSTTTTATTTTASTTNGTSSTTLPTTSTPMTTIITASTTPETTVLSTTTTATTTTASTTSETSSTTLPTTSTPMTTIITASTTPETTVLSTTTTATTTTASTTNGTSSTMLPTTSTPMTTIITASTTNGTTVLSTTTTPIITSALTTITNVSTTTETWSTNTTPPICECKDLKRKKRWDCGETWTEDCFYKNCTGGKIELTPVVCPESTIPNCPRDQVTKVSDGCCETYECDCRCELYGDPHYISFQGVTFDFLDECTYVLVEERSPRYHLTIAVDNFDCVQGLQGSCVRGIILKYQNSIASLSILQREVKATLNNMTIKPPYVEHGWRFESTGYIVSIYLPELRSYVSLSPAHTLVVSLAMEHFLNNTQGQCGVCGVGSCIRKGGQMEADSCCSKTANDWVYDDPLKPACAFAAKDVPCISPTIVPTVSTTPCPASLLCELLDHPVFSPCSSYVDLNLKKKNCKFDSCRLSVCSSLEQAADECKNADICIEWRHLTNGTCDVTCPKKLVYRECQNKLDDFCSGGIRHGGGSLENNMAGCYCPEELFRVGNHSNVCVSACPYCKGPLGEPMLPGEVWLSGCNLCTCNNQTQTEECVQDPPGPAPDCGPRAVLVNSSCCGRQVCVNKTCRYGKRTYMMGDRWKDAAHPCTSYSCSKEGIQTETRLCPTEECQEEDRLWDDQHCCFTCNQSCAPKVTNVTFTIDNCTTTMPMAVCQGHSVSQPRVLLHPDLQVEQECRYCLERSSERRLVTLQCFDLTTRNYMYKQITSCEFEACSSADSN</sequence>
<feature type="region of interest" description="Disordered" evidence="7">
    <location>
        <begin position="1386"/>
        <end position="1416"/>
    </location>
</feature>
<feature type="region of interest" description="Disordered" evidence="7">
    <location>
        <begin position="1254"/>
        <end position="1284"/>
    </location>
</feature>
<evidence type="ECO:0000259" key="9">
    <source>
        <dbReference type="PROSITE" id="PS01225"/>
    </source>
</evidence>
<dbReference type="GO" id="GO:0031012">
    <property type="term" value="C:extracellular matrix"/>
    <property type="evidence" value="ECO:0007669"/>
    <property type="project" value="TreeGrafter"/>
</dbReference>
<feature type="compositionally biased region" description="Low complexity" evidence="7">
    <location>
        <begin position="1170"/>
        <end position="1240"/>
    </location>
</feature>
<dbReference type="GO" id="GO:0005615">
    <property type="term" value="C:extracellular space"/>
    <property type="evidence" value="ECO:0007669"/>
    <property type="project" value="TreeGrafter"/>
</dbReference>
<dbReference type="Pfam" id="PF00094">
    <property type="entry name" value="VWD"/>
    <property type="match status" value="4"/>
</dbReference>
<feature type="domain" description="VWFD" evidence="10">
    <location>
        <begin position="806"/>
        <end position="980"/>
    </location>
</feature>
<dbReference type="InterPro" id="IPR001846">
    <property type="entry name" value="VWF_type-D"/>
</dbReference>
<feature type="region of interest" description="Disordered" evidence="7">
    <location>
        <begin position="1606"/>
        <end position="1636"/>
    </location>
</feature>
<dbReference type="RefSeq" id="XP_029318410.1">
    <property type="nucleotide sequence ID" value="XM_029462550.1"/>
</dbReference>
<feature type="region of interest" description="Disordered" evidence="7">
    <location>
        <begin position="1518"/>
        <end position="1548"/>
    </location>
</feature>
<dbReference type="Gene3D" id="2.10.25.10">
    <property type="entry name" value="Laminin"/>
    <property type="match status" value="2"/>
</dbReference>
<evidence type="ECO:0000259" key="10">
    <source>
        <dbReference type="PROSITE" id="PS51233"/>
    </source>
</evidence>
<dbReference type="PROSITE" id="PS01225">
    <property type="entry name" value="CTCK_2"/>
    <property type="match status" value="1"/>
</dbReference>
<keyword evidence="11" id="KW-1185">Reference proteome</keyword>
<feature type="domain" description="VWFD" evidence="10">
    <location>
        <begin position="1797"/>
        <end position="1976"/>
    </location>
</feature>